<dbReference type="AlphaFoldDB" id="A0A9Q3H1J1"/>
<evidence type="ECO:0000256" key="1">
    <source>
        <dbReference type="SAM" id="MobiDB-lite"/>
    </source>
</evidence>
<accession>A0A9Q3H1J1</accession>
<evidence type="ECO:0000313" key="2">
    <source>
        <dbReference type="EMBL" id="MBW0487557.1"/>
    </source>
</evidence>
<dbReference type="Proteomes" id="UP000765509">
    <property type="component" value="Unassembled WGS sequence"/>
</dbReference>
<sequence length="202" mass="21837">MHRHAAATPLKEAGSRSNPHPNPTLLQILVRSQSRLAPDTQIKPNIVPFKYILLSFQIQPHSTMINRCTLFFLLLSAVATLNGQRLPTSSLCSPVKTDKATIVGSDCRDAAVKFRKVGQFIPITKDHNTQMCGTCKLEITTPSLPPSAQNSQHLVSLADFNTAFWSGVTTCKGLPANVTIGVPGQQFSVLLEYGPGGKCSNV</sequence>
<proteinExistence type="predicted"/>
<keyword evidence="3" id="KW-1185">Reference proteome</keyword>
<name>A0A9Q3H1J1_9BASI</name>
<evidence type="ECO:0000313" key="3">
    <source>
        <dbReference type="Proteomes" id="UP000765509"/>
    </source>
</evidence>
<gene>
    <name evidence="2" type="ORF">O181_027272</name>
</gene>
<dbReference type="EMBL" id="AVOT02009183">
    <property type="protein sequence ID" value="MBW0487557.1"/>
    <property type="molecule type" value="Genomic_DNA"/>
</dbReference>
<organism evidence="2 3">
    <name type="scientific">Austropuccinia psidii MF-1</name>
    <dbReference type="NCBI Taxonomy" id="1389203"/>
    <lineage>
        <taxon>Eukaryota</taxon>
        <taxon>Fungi</taxon>
        <taxon>Dikarya</taxon>
        <taxon>Basidiomycota</taxon>
        <taxon>Pucciniomycotina</taxon>
        <taxon>Pucciniomycetes</taxon>
        <taxon>Pucciniales</taxon>
        <taxon>Sphaerophragmiaceae</taxon>
        <taxon>Austropuccinia</taxon>
    </lineage>
</organism>
<reference evidence="2" key="1">
    <citation type="submission" date="2021-03" db="EMBL/GenBank/DDBJ databases">
        <title>Draft genome sequence of rust myrtle Austropuccinia psidii MF-1, a brazilian biotype.</title>
        <authorList>
            <person name="Quecine M.C."/>
            <person name="Pachon D.M.R."/>
            <person name="Bonatelli M.L."/>
            <person name="Correr F.H."/>
            <person name="Franceschini L.M."/>
            <person name="Leite T.F."/>
            <person name="Margarido G.R.A."/>
            <person name="Almeida C.A."/>
            <person name="Ferrarezi J.A."/>
            <person name="Labate C.A."/>
        </authorList>
    </citation>
    <scope>NUCLEOTIDE SEQUENCE</scope>
    <source>
        <strain evidence="2">MF-1</strain>
    </source>
</reference>
<protein>
    <submittedName>
        <fullName evidence="2">Uncharacterized protein</fullName>
    </submittedName>
</protein>
<comment type="caution">
    <text evidence="2">The sequence shown here is derived from an EMBL/GenBank/DDBJ whole genome shotgun (WGS) entry which is preliminary data.</text>
</comment>
<feature type="region of interest" description="Disordered" evidence="1">
    <location>
        <begin position="1"/>
        <end position="23"/>
    </location>
</feature>